<keyword evidence="1" id="KW-0812">Transmembrane</keyword>
<dbReference type="RefSeq" id="WP_094667814.1">
    <property type="nucleotide sequence ID" value="NZ_MWWW01000014.1"/>
</dbReference>
<keyword evidence="1" id="KW-0472">Membrane</keyword>
<dbReference type="Proteomes" id="UP000216871">
    <property type="component" value="Unassembled WGS sequence"/>
</dbReference>
<name>A0A261FK33_9BIFI</name>
<dbReference type="AlphaFoldDB" id="A0A261FK33"/>
<keyword evidence="1" id="KW-1133">Transmembrane helix</keyword>
<comment type="caution">
    <text evidence="3">The sequence shown here is derived from an EMBL/GenBank/DDBJ whole genome shotgun (WGS) entry which is preliminary data.</text>
</comment>
<gene>
    <name evidence="3" type="ORF">BMYO_1375</name>
    <name evidence="2" type="ORF">EMO91_09550</name>
</gene>
<evidence type="ECO:0000313" key="4">
    <source>
        <dbReference type="Proteomes" id="UP000216871"/>
    </source>
</evidence>
<dbReference type="Pfam" id="PF02325">
    <property type="entry name" value="CCB3_YggT"/>
    <property type="match status" value="1"/>
</dbReference>
<dbReference type="GO" id="GO:0016020">
    <property type="term" value="C:membrane"/>
    <property type="evidence" value="ECO:0007669"/>
    <property type="project" value="InterPro"/>
</dbReference>
<evidence type="ECO:0000313" key="3">
    <source>
        <dbReference type="EMBL" id="OZG59530.1"/>
    </source>
</evidence>
<feature type="transmembrane region" description="Helical" evidence="1">
    <location>
        <begin position="12"/>
        <end position="33"/>
    </location>
</feature>
<evidence type="ECO:0000313" key="2">
    <source>
        <dbReference type="EMBL" id="KAA8827276.1"/>
    </source>
</evidence>
<keyword evidence="4" id="KW-1185">Reference proteome</keyword>
<reference evidence="2 5" key="2">
    <citation type="journal article" date="2019" name="Syst. Appl. Microbiol.">
        <title>Characterization of Bifidobacterium species in feaces of the Egyptian fruit bat: Description of B. vespertilionis sp. nov. and B. rousetti sp. nov.</title>
        <authorList>
            <person name="Modesto M."/>
            <person name="Satti M."/>
            <person name="Watanabe K."/>
            <person name="Puglisi E."/>
            <person name="Morelli L."/>
            <person name="Huang C.-H."/>
            <person name="Liou J.-S."/>
            <person name="Miyashita M."/>
            <person name="Tamura T."/>
            <person name="Saito S."/>
            <person name="Mori K."/>
            <person name="Huang L."/>
            <person name="Sciavilla P."/>
            <person name="Sandri C."/>
            <person name="Spiezio C."/>
            <person name="Vitali F."/>
            <person name="Cavalieri D."/>
            <person name="Perpetuini G."/>
            <person name="Tofalo R."/>
            <person name="Bonetti A."/>
            <person name="Arita M."/>
            <person name="Mattarelli P."/>
        </authorList>
    </citation>
    <scope>NUCLEOTIDE SEQUENCE [LARGE SCALE GENOMIC DNA]</scope>
    <source>
        <strain evidence="2 5">RST17</strain>
    </source>
</reference>
<organism evidence="3 4">
    <name type="scientific">Bifidobacterium myosotis</name>
    <dbReference type="NCBI Taxonomy" id="1630166"/>
    <lineage>
        <taxon>Bacteria</taxon>
        <taxon>Bacillati</taxon>
        <taxon>Actinomycetota</taxon>
        <taxon>Actinomycetes</taxon>
        <taxon>Bifidobacteriales</taxon>
        <taxon>Bifidobacteriaceae</taxon>
        <taxon>Bifidobacterium</taxon>
    </lineage>
</organism>
<dbReference type="EMBL" id="RZUH01000007">
    <property type="protein sequence ID" value="KAA8827276.1"/>
    <property type="molecule type" value="Genomic_DNA"/>
</dbReference>
<dbReference type="Proteomes" id="UP000410049">
    <property type="component" value="Unassembled WGS sequence"/>
</dbReference>
<evidence type="ECO:0000313" key="5">
    <source>
        <dbReference type="Proteomes" id="UP000410049"/>
    </source>
</evidence>
<dbReference type="OrthoDB" id="3216131at2"/>
<feature type="transmembrane region" description="Helical" evidence="1">
    <location>
        <begin position="77"/>
        <end position="99"/>
    </location>
</feature>
<protein>
    <submittedName>
        <fullName evidence="3">Hemolysin</fullName>
    </submittedName>
    <submittedName>
        <fullName evidence="2">YggT family protein</fullName>
    </submittedName>
</protein>
<dbReference type="InterPro" id="IPR003425">
    <property type="entry name" value="CCB3/YggT"/>
</dbReference>
<evidence type="ECO:0000256" key="1">
    <source>
        <dbReference type="SAM" id="Phobius"/>
    </source>
</evidence>
<sequence>MLSLTFALIGRILAWLINAYITVLFIRMILDWVSLLARNWYPRGVVAQLINAVYTITEPPLRWLRRYIRPLPLGGMYLDVSFIVLYFLLVVLETVVRIIF</sequence>
<reference evidence="3 4" key="1">
    <citation type="journal article" date="2017" name="BMC Genomics">
        <title>Comparative genomic and phylogenomic analyses of the Bifidobacteriaceae family.</title>
        <authorList>
            <person name="Lugli G.A."/>
            <person name="Milani C."/>
            <person name="Turroni F."/>
            <person name="Duranti S."/>
            <person name="Mancabelli L."/>
            <person name="Mangifesta M."/>
            <person name="Ferrario C."/>
            <person name="Modesto M."/>
            <person name="Mattarelli P."/>
            <person name="Jiri K."/>
            <person name="van Sinderen D."/>
            <person name="Ventura M."/>
        </authorList>
    </citation>
    <scope>NUCLEOTIDE SEQUENCE [LARGE SCALE GENOMIC DNA]</scope>
    <source>
        <strain evidence="3 4">DSM 100196</strain>
    </source>
</reference>
<proteinExistence type="predicted"/>
<dbReference type="EMBL" id="MWWW01000014">
    <property type="protein sequence ID" value="OZG59530.1"/>
    <property type="molecule type" value="Genomic_DNA"/>
</dbReference>
<accession>A0A261FK33</accession>